<feature type="region of interest" description="Disordered" evidence="2">
    <location>
        <begin position="667"/>
        <end position="687"/>
    </location>
</feature>
<protein>
    <submittedName>
        <fullName evidence="5 6">Leucine-rich repeat-containing protein DDB_G0290503 isoform X1</fullName>
    </submittedName>
</protein>
<evidence type="ECO:0000256" key="1">
    <source>
        <dbReference type="SAM" id="Coils"/>
    </source>
</evidence>
<feature type="compositionally biased region" description="Basic and acidic residues" evidence="2">
    <location>
        <begin position="669"/>
        <end position="683"/>
    </location>
</feature>
<dbReference type="Proteomes" id="UP001165740">
    <property type="component" value="Chromosome 1"/>
</dbReference>
<dbReference type="Gene3D" id="2.60.120.40">
    <property type="match status" value="1"/>
</dbReference>
<feature type="region of interest" description="Disordered" evidence="2">
    <location>
        <begin position="77"/>
        <end position="100"/>
    </location>
</feature>
<keyword evidence="4" id="KW-1185">Reference proteome</keyword>
<dbReference type="SMART" id="SM00110">
    <property type="entry name" value="C1Q"/>
    <property type="match status" value="1"/>
</dbReference>
<proteinExistence type="predicted"/>
<dbReference type="InterPro" id="IPR001073">
    <property type="entry name" value="C1q_dom"/>
</dbReference>
<dbReference type="OrthoDB" id="6154955at2759"/>
<accession>A0A9W2ZL14</accession>
<evidence type="ECO:0000259" key="3">
    <source>
        <dbReference type="PROSITE" id="PS50871"/>
    </source>
</evidence>
<dbReference type="Pfam" id="PF00386">
    <property type="entry name" value="C1q"/>
    <property type="match status" value="1"/>
</dbReference>
<feature type="compositionally biased region" description="Polar residues" evidence="2">
    <location>
        <begin position="85"/>
        <end position="100"/>
    </location>
</feature>
<dbReference type="GeneID" id="106058893"/>
<evidence type="ECO:0000256" key="2">
    <source>
        <dbReference type="SAM" id="MobiDB-lite"/>
    </source>
</evidence>
<evidence type="ECO:0000313" key="6">
    <source>
        <dbReference type="RefSeq" id="XP_055875745.1"/>
    </source>
</evidence>
<gene>
    <name evidence="5 6" type="primary">LOC106058893</name>
</gene>
<dbReference type="AlphaFoldDB" id="A0A9W2ZL14"/>
<dbReference type="InterPro" id="IPR008983">
    <property type="entry name" value="Tumour_necrosis_fac-like_dom"/>
</dbReference>
<dbReference type="PROSITE" id="PS50871">
    <property type="entry name" value="C1Q"/>
    <property type="match status" value="1"/>
</dbReference>
<name>A0A9W2ZL14_BIOGL</name>
<dbReference type="RefSeq" id="XP_055875737.1">
    <property type="nucleotide sequence ID" value="XM_056019762.1"/>
</dbReference>
<feature type="coiled-coil region" evidence="1">
    <location>
        <begin position="522"/>
        <end position="553"/>
    </location>
</feature>
<reference evidence="5 6" key="1">
    <citation type="submission" date="2025-04" db="UniProtKB">
        <authorList>
            <consortium name="RefSeq"/>
        </authorList>
    </citation>
    <scope>IDENTIFICATION</scope>
</reference>
<feature type="coiled-coil region" evidence="1">
    <location>
        <begin position="7"/>
        <end position="37"/>
    </location>
</feature>
<dbReference type="SUPFAM" id="SSF49842">
    <property type="entry name" value="TNF-like"/>
    <property type="match status" value="1"/>
</dbReference>
<evidence type="ECO:0000313" key="5">
    <source>
        <dbReference type="RefSeq" id="XP_055875737.1"/>
    </source>
</evidence>
<sequence length="910" mass="104733">MKTPKQIKVITSQLEVLEELKDQLETLIADINTVTLKGKTWIDDSYSQNFVEINLYLSNETSRCLRCYRDLNSDDFDQHSHSAEHSNQAENTSPKVYNLSSQDDKTYQRLAGMVDKIESTLTKHSRKIKNLQEKSLQQETRIESTLEKIQENETQNDSKFEEFISELQGASQFMSSLQTQNTTLSNKVREHDEQIREMVNTTETLRHLPQALQNQKERLESFVQANESEGKGHVLKMDEVMQEHTSNIQQLNTKYEHLFHLLQTNETKISQLKTCNDTETLSNINHKLKEHEEHLKRIGRNHKEMSDTNRKKMDVINAKIQAGSKTTSNLQVNFESLQSELNHLKEDFKHTNSLMELFKTNMTEIKDQLCAYKSDSEVLTLDASKELHVVKNKMTTVESQMRPAKQVKAVRGQLEVLEDLKVQIDGLLGNICHVIQVGESWIGESDNKTFTDIYQFLAFQTAECISKCSSIANGSEDACQSADTTEPSVKENTPVTVSSFTLQGDRELSKLMLRFESIENSVTSNSKKIKILNQRLKEQERNQNESTLKAQEEMDKTNAKKYEQIIEELHAASSFMSNLQKETESLSQNINERVITASQQEQKESNTVFEVNEMKLEISKTTESLCNLSSLYDALSSQVNENNSKISELCSSVEKITLNNQGKSAQIMEENRKDREEKTRNQTDDTEDTLQSTIDLFLEQVEWKSTTNQLQELHSFCQAFRSTSSDSSKNEVSDSSVLATTLMTTMDEQEISFKDYYEEKINRLSEKIAEMNECVSFHVEVESDRTLNLRAAKNFTCFNDVITNDGKHFDVDTGTFSVPCSGLYLFSLKLDIDNDEEMEFNIYVKSKNEEEHNCHYIYVIEENESTGSVVFPLNLSKEDEVYIRPYEDYLHVKVRFLSYFSCVLIKNFQN</sequence>
<keyword evidence="1" id="KW-0175">Coiled coil</keyword>
<feature type="coiled-coil region" evidence="1">
    <location>
        <begin position="114"/>
        <end position="148"/>
    </location>
</feature>
<dbReference type="OMA" id="ANQFDEW"/>
<dbReference type="RefSeq" id="XP_055875745.1">
    <property type="nucleotide sequence ID" value="XM_056019770.1"/>
</dbReference>
<organism evidence="4 5">
    <name type="scientific">Biomphalaria glabrata</name>
    <name type="common">Bloodfluke planorb</name>
    <name type="synonym">Freshwater snail</name>
    <dbReference type="NCBI Taxonomy" id="6526"/>
    <lineage>
        <taxon>Eukaryota</taxon>
        <taxon>Metazoa</taxon>
        <taxon>Spiralia</taxon>
        <taxon>Lophotrochozoa</taxon>
        <taxon>Mollusca</taxon>
        <taxon>Gastropoda</taxon>
        <taxon>Heterobranchia</taxon>
        <taxon>Euthyneura</taxon>
        <taxon>Panpulmonata</taxon>
        <taxon>Hygrophila</taxon>
        <taxon>Lymnaeoidea</taxon>
        <taxon>Planorbidae</taxon>
        <taxon>Biomphalaria</taxon>
    </lineage>
</organism>
<feature type="coiled-coil region" evidence="1">
    <location>
        <begin position="281"/>
        <end position="347"/>
    </location>
</feature>
<feature type="domain" description="C1q" evidence="3">
    <location>
        <begin position="770"/>
        <end position="910"/>
    </location>
</feature>
<evidence type="ECO:0000313" key="4">
    <source>
        <dbReference type="Proteomes" id="UP001165740"/>
    </source>
</evidence>